<dbReference type="SMART" id="SM00472">
    <property type="entry name" value="MIR"/>
    <property type="match status" value="3"/>
</dbReference>
<dbReference type="Proteomes" id="UP000232323">
    <property type="component" value="Unassembled WGS sequence"/>
</dbReference>
<gene>
    <name evidence="5" type="ORF">CEUSTIGMA_g2469.t1</name>
</gene>
<dbReference type="InterPro" id="IPR036300">
    <property type="entry name" value="MIR_dom_sf"/>
</dbReference>
<protein>
    <recommendedName>
        <fullName evidence="4">MIR domain-containing protein</fullName>
    </recommendedName>
</protein>
<dbReference type="SUPFAM" id="SSF82109">
    <property type="entry name" value="MIR domain"/>
    <property type="match status" value="1"/>
</dbReference>
<evidence type="ECO:0000313" key="5">
    <source>
        <dbReference type="EMBL" id="GAX75023.1"/>
    </source>
</evidence>
<evidence type="ECO:0000256" key="1">
    <source>
        <dbReference type="ARBA" id="ARBA00022729"/>
    </source>
</evidence>
<feature type="chain" id="PRO_5012670894" description="MIR domain-containing protein" evidence="3">
    <location>
        <begin position="19"/>
        <end position="225"/>
    </location>
</feature>
<evidence type="ECO:0000256" key="2">
    <source>
        <dbReference type="ARBA" id="ARBA00022737"/>
    </source>
</evidence>
<comment type="caution">
    <text evidence="5">The sequence shown here is derived from an EMBL/GenBank/DDBJ whole genome shotgun (WGS) entry which is preliminary data.</text>
</comment>
<keyword evidence="6" id="KW-1185">Reference proteome</keyword>
<organism evidence="5 6">
    <name type="scientific">Chlamydomonas eustigma</name>
    <dbReference type="NCBI Taxonomy" id="1157962"/>
    <lineage>
        <taxon>Eukaryota</taxon>
        <taxon>Viridiplantae</taxon>
        <taxon>Chlorophyta</taxon>
        <taxon>core chlorophytes</taxon>
        <taxon>Chlorophyceae</taxon>
        <taxon>CS clade</taxon>
        <taxon>Chlamydomonadales</taxon>
        <taxon>Chlamydomonadaceae</taxon>
        <taxon>Chlamydomonas</taxon>
    </lineage>
</organism>
<dbReference type="PANTHER" id="PTHR46809:SF2">
    <property type="entry name" value="GH21273P"/>
    <property type="match status" value="1"/>
</dbReference>
<feature type="signal peptide" evidence="3">
    <location>
        <begin position="1"/>
        <end position="18"/>
    </location>
</feature>
<name>A0A250WVZ8_9CHLO</name>
<dbReference type="Pfam" id="PF02815">
    <property type="entry name" value="MIR"/>
    <property type="match status" value="1"/>
</dbReference>
<feature type="domain" description="MIR" evidence="4">
    <location>
        <begin position="145"/>
        <end position="201"/>
    </location>
</feature>
<dbReference type="STRING" id="1157962.A0A250WVZ8"/>
<evidence type="ECO:0000313" key="6">
    <source>
        <dbReference type="Proteomes" id="UP000232323"/>
    </source>
</evidence>
<keyword evidence="1 3" id="KW-0732">Signal</keyword>
<feature type="domain" description="MIR" evidence="4">
    <location>
        <begin position="88"/>
        <end position="143"/>
    </location>
</feature>
<accession>A0A250WVZ8</accession>
<evidence type="ECO:0000259" key="4">
    <source>
        <dbReference type="PROSITE" id="PS50919"/>
    </source>
</evidence>
<dbReference type="PROSITE" id="PS50919">
    <property type="entry name" value="MIR"/>
    <property type="match status" value="3"/>
</dbReference>
<dbReference type="InterPro" id="IPR016093">
    <property type="entry name" value="MIR_motif"/>
</dbReference>
<feature type="domain" description="MIR" evidence="4">
    <location>
        <begin position="26"/>
        <end position="80"/>
    </location>
</feature>
<dbReference type="EMBL" id="BEGY01000010">
    <property type="protein sequence ID" value="GAX75023.1"/>
    <property type="molecule type" value="Genomic_DNA"/>
</dbReference>
<dbReference type="AlphaFoldDB" id="A0A250WVZ8"/>
<reference evidence="5 6" key="1">
    <citation type="submission" date="2017-08" db="EMBL/GenBank/DDBJ databases">
        <title>Acidophilic green algal genome provides insights into adaptation to an acidic environment.</title>
        <authorList>
            <person name="Hirooka S."/>
            <person name="Hirose Y."/>
            <person name="Kanesaki Y."/>
            <person name="Higuchi S."/>
            <person name="Fujiwara T."/>
            <person name="Onuma R."/>
            <person name="Era A."/>
            <person name="Ohbayashi R."/>
            <person name="Uzuka A."/>
            <person name="Nozaki H."/>
            <person name="Yoshikawa H."/>
            <person name="Miyagishima S.Y."/>
        </authorList>
    </citation>
    <scope>NUCLEOTIDE SEQUENCE [LARGE SCALE GENOMIC DNA]</scope>
    <source>
        <strain evidence="5 6">NIES-2499</strain>
    </source>
</reference>
<sequence length="225" mass="24822">MLSIGFVTILFFIVFINASISALGDKVPVTCGSTIKLAHVVSKARLHSHEVAYSRGSQQQSVTGFPSSDDSQSYWVVHGPKEDPCIPGGTFKKGSALRLQHTVTRKWLHSHQFHSPLTQNQEVSAYGSDNESDGGDVWFLEWESKAKVWKQDGKVRLKHRDTGMYLYSSEGSKFGHPINGQQEVCGVRHKDKNSEWQTAEGVFLPSLETAAGGEGQTVDTTNDEL</sequence>
<proteinExistence type="predicted"/>
<keyword evidence="2" id="KW-0677">Repeat</keyword>
<dbReference type="OrthoDB" id="5588846at2759"/>
<dbReference type="PANTHER" id="PTHR46809">
    <property type="entry name" value="STROMAL CELL-DERIVED FACTOR 2-LIKE PROTEIN"/>
    <property type="match status" value="1"/>
</dbReference>
<dbReference type="Gene3D" id="2.80.10.50">
    <property type="match status" value="1"/>
</dbReference>
<evidence type="ECO:0000256" key="3">
    <source>
        <dbReference type="SAM" id="SignalP"/>
    </source>
</evidence>